<dbReference type="AlphaFoldDB" id="A0A944QVT3"/>
<evidence type="ECO:0000256" key="5">
    <source>
        <dbReference type="ARBA" id="ARBA00022723"/>
    </source>
</evidence>
<dbReference type="PROSITE" id="PS51379">
    <property type="entry name" value="4FE4S_FER_2"/>
    <property type="match status" value="2"/>
</dbReference>
<evidence type="ECO:0000256" key="4">
    <source>
        <dbReference type="ARBA" id="ARBA00022485"/>
    </source>
</evidence>
<evidence type="ECO:0000256" key="1">
    <source>
        <dbReference type="ARBA" id="ARBA00001966"/>
    </source>
</evidence>
<keyword evidence="10" id="KW-0535">Nitrogen fixation</keyword>
<dbReference type="PROSITE" id="PS00198">
    <property type="entry name" value="4FE4S_FER_1"/>
    <property type="match status" value="2"/>
</dbReference>
<dbReference type="GO" id="GO:0051539">
    <property type="term" value="F:4 iron, 4 sulfur cluster binding"/>
    <property type="evidence" value="ECO:0007669"/>
    <property type="project" value="UniProtKB-KW"/>
</dbReference>
<dbReference type="Gene3D" id="3.30.70.20">
    <property type="match status" value="1"/>
</dbReference>
<gene>
    <name evidence="13" type="primary">fdxB</name>
    <name evidence="13" type="ORF">KME65_15450</name>
</gene>
<evidence type="ECO:0000256" key="8">
    <source>
        <dbReference type="ARBA" id="ARBA00023004"/>
    </source>
</evidence>
<feature type="domain" description="4Fe-4S ferredoxin-type" evidence="12">
    <location>
        <begin position="78"/>
        <end position="108"/>
    </location>
</feature>
<comment type="function">
    <text evidence="2">Ferredoxins are iron-sulfur proteins that transfer electrons in a wide variety of metabolic reactions.</text>
</comment>
<evidence type="ECO:0000256" key="7">
    <source>
        <dbReference type="ARBA" id="ARBA00022982"/>
    </source>
</evidence>
<dbReference type="InterPro" id="IPR017900">
    <property type="entry name" value="4Fe4S_Fe_S_CS"/>
</dbReference>
<keyword evidence="7" id="KW-0249">Electron transport</keyword>
<evidence type="ECO:0000256" key="3">
    <source>
        <dbReference type="ARBA" id="ARBA00022448"/>
    </source>
</evidence>
<evidence type="ECO:0000256" key="9">
    <source>
        <dbReference type="ARBA" id="ARBA00023014"/>
    </source>
</evidence>
<comment type="cofactor">
    <cofactor evidence="1">
        <name>[4Fe-4S] cluster</name>
        <dbReference type="ChEBI" id="CHEBI:49883"/>
    </cofactor>
</comment>
<evidence type="ECO:0000313" key="13">
    <source>
        <dbReference type="EMBL" id="MBT2990350.1"/>
    </source>
</evidence>
<evidence type="ECO:0000256" key="2">
    <source>
        <dbReference type="ARBA" id="ARBA00003532"/>
    </source>
</evidence>
<dbReference type="SUPFAM" id="SSF54862">
    <property type="entry name" value="4Fe-4S ferredoxins"/>
    <property type="match status" value="1"/>
</dbReference>
<keyword evidence="6" id="KW-0677">Repeat</keyword>
<dbReference type="PANTHER" id="PTHR43687">
    <property type="entry name" value="ADENYLYLSULFATE REDUCTASE, BETA SUBUNIT"/>
    <property type="match status" value="1"/>
</dbReference>
<organism evidence="13 14">
    <name type="scientific">Candidatus Thiodiazotropha taylori</name>
    <dbReference type="NCBI Taxonomy" id="2792791"/>
    <lineage>
        <taxon>Bacteria</taxon>
        <taxon>Pseudomonadati</taxon>
        <taxon>Pseudomonadota</taxon>
        <taxon>Gammaproteobacteria</taxon>
        <taxon>Chromatiales</taxon>
        <taxon>Sedimenticolaceae</taxon>
        <taxon>Candidatus Thiodiazotropha</taxon>
    </lineage>
</organism>
<sequence>MTMITGLTRGGEEYTPAFVMDINQQNCIGCGRCFKVCPREVFDLIERDEVEGLELDDYEDDDDMYDDDDDGFSDDTAMVMSLKDAMDCIGCGSCARICPKKCFTHEPQTAAA</sequence>
<dbReference type="Gene3D" id="3.30.70.3270">
    <property type="match status" value="1"/>
</dbReference>
<keyword evidence="3" id="KW-0813">Transport</keyword>
<evidence type="ECO:0000256" key="11">
    <source>
        <dbReference type="ARBA" id="ARBA00030616"/>
    </source>
</evidence>
<evidence type="ECO:0000256" key="10">
    <source>
        <dbReference type="ARBA" id="ARBA00023231"/>
    </source>
</evidence>
<dbReference type="GO" id="GO:0046872">
    <property type="term" value="F:metal ion binding"/>
    <property type="evidence" value="ECO:0007669"/>
    <property type="project" value="UniProtKB-KW"/>
</dbReference>
<protein>
    <recommendedName>
        <fullName evidence="11">Ferredoxin III</fullName>
    </recommendedName>
</protein>
<comment type="caution">
    <text evidence="13">The sequence shown here is derived from an EMBL/GenBank/DDBJ whole genome shotgun (WGS) entry which is preliminary data.</text>
</comment>
<feature type="domain" description="4Fe-4S ferredoxin-type" evidence="12">
    <location>
        <begin position="18"/>
        <end position="47"/>
    </location>
</feature>
<keyword evidence="8" id="KW-0408">Iron</keyword>
<keyword evidence="4" id="KW-0004">4Fe-4S</keyword>
<dbReference type="NCBIfam" id="TIGR02936">
    <property type="entry name" value="fdxN_nitrog"/>
    <property type="match status" value="1"/>
</dbReference>
<accession>A0A944QVT3</accession>
<dbReference type="Proteomes" id="UP000770889">
    <property type="component" value="Unassembled WGS sequence"/>
</dbReference>
<dbReference type="InterPro" id="IPR017896">
    <property type="entry name" value="4Fe4S_Fe-S-bd"/>
</dbReference>
<name>A0A944QVT3_9GAMM</name>
<dbReference type="InterPro" id="IPR050572">
    <property type="entry name" value="Fe-S_Ferredoxin"/>
</dbReference>
<dbReference type="PANTHER" id="PTHR43687:SF1">
    <property type="entry name" value="FERREDOXIN III"/>
    <property type="match status" value="1"/>
</dbReference>
<dbReference type="InterPro" id="IPR014283">
    <property type="entry name" value="FdIII_4_nif"/>
</dbReference>
<keyword evidence="5" id="KW-0479">Metal-binding</keyword>
<dbReference type="EMBL" id="JAHHGM010000016">
    <property type="protein sequence ID" value="MBT2990350.1"/>
    <property type="molecule type" value="Genomic_DNA"/>
</dbReference>
<proteinExistence type="predicted"/>
<evidence type="ECO:0000259" key="12">
    <source>
        <dbReference type="PROSITE" id="PS51379"/>
    </source>
</evidence>
<dbReference type="Pfam" id="PF13237">
    <property type="entry name" value="Fer4_10"/>
    <property type="match status" value="1"/>
</dbReference>
<keyword evidence="9" id="KW-0411">Iron-sulfur</keyword>
<evidence type="ECO:0000313" key="14">
    <source>
        <dbReference type="Proteomes" id="UP000770889"/>
    </source>
</evidence>
<reference evidence="13 14" key="1">
    <citation type="submission" date="2021-05" db="EMBL/GenBank/DDBJ databases">
        <title>Genetic and Functional Diversity in Clade A Lucinid endosymbionts from the Bahamas.</title>
        <authorList>
            <person name="Giani N.M."/>
            <person name="Engel A.S."/>
            <person name="Campbell B.J."/>
        </authorList>
    </citation>
    <scope>NUCLEOTIDE SEQUENCE [LARGE SCALE GENOMIC DNA]</scope>
    <source>
        <strain evidence="13">LUC16012Gg_MoonRockCtena</strain>
    </source>
</reference>
<evidence type="ECO:0000256" key="6">
    <source>
        <dbReference type="ARBA" id="ARBA00022737"/>
    </source>
</evidence>